<keyword evidence="10 12" id="KW-0472">Membrane</keyword>
<evidence type="ECO:0000256" key="11">
    <source>
        <dbReference type="ARBA" id="ARBA00023201"/>
    </source>
</evidence>
<dbReference type="GO" id="GO:0005886">
    <property type="term" value="C:plasma membrane"/>
    <property type="evidence" value="ECO:0007669"/>
    <property type="project" value="UniProtKB-SubCell"/>
</dbReference>
<gene>
    <name evidence="14" type="ORF">ALP65_00760</name>
</gene>
<keyword evidence="6 12" id="KW-0812">Transmembrane</keyword>
<evidence type="ECO:0000259" key="13">
    <source>
        <dbReference type="Pfam" id="PF00999"/>
    </source>
</evidence>
<dbReference type="GO" id="GO:0051453">
    <property type="term" value="P:regulation of intracellular pH"/>
    <property type="evidence" value="ECO:0007669"/>
    <property type="project" value="TreeGrafter"/>
</dbReference>
<keyword evidence="3" id="KW-0813">Transport</keyword>
<evidence type="ECO:0000256" key="7">
    <source>
        <dbReference type="ARBA" id="ARBA00022989"/>
    </source>
</evidence>
<feature type="transmembrane region" description="Helical" evidence="12">
    <location>
        <begin position="61"/>
        <end position="86"/>
    </location>
</feature>
<evidence type="ECO:0000256" key="4">
    <source>
        <dbReference type="ARBA" id="ARBA00022449"/>
    </source>
</evidence>
<dbReference type="Pfam" id="PF00999">
    <property type="entry name" value="Na_H_Exchanger"/>
    <property type="match status" value="1"/>
</dbReference>
<dbReference type="AlphaFoldDB" id="A0A3M5EV03"/>
<dbReference type="GO" id="GO:0098719">
    <property type="term" value="P:sodium ion import across plasma membrane"/>
    <property type="evidence" value="ECO:0007669"/>
    <property type="project" value="TreeGrafter"/>
</dbReference>
<dbReference type="PANTHER" id="PTHR10110:SF195">
    <property type="entry name" value="NA(+)_H(+) ANTIPORTER NHAS2"/>
    <property type="match status" value="1"/>
</dbReference>
<dbReference type="Proteomes" id="UP000270834">
    <property type="component" value="Unassembled WGS sequence"/>
</dbReference>
<evidence type="ECO:0000256" key="3">
    <source>
        <dbReference type="ARBA" id="ARBA00022448"/>
    </source>
</evidence>
<keyword evidence="11" id="KW-0739">Sodium transport</keyword>
<keyword evidence="7 12" id="KW-1133">Transmembrane helix</keyword>
<accession>A0A3M5EV03</accession>
<feature type="domain" description="Cation/H+ exchanger transmembrane" evidence="13">
    <location>
        <begin position="2"/>
        <end position="151"/>
    </location>
</feature>
<keyword evidence="8" id="KW-0915">Sodium</keyword>
<comment type="similarity">
    <text evidence="2">Belongs to the monovalent cation:proton antiporter 1 (CPA1) transporter (TC 2.A.36) family.</text>
</comment>
<dbReference type="EMBL" id="RBSQ01000108">
    <property type="protein sequence ID" value="RMS64873.1"/>
    <property type="molecule type" value="Genomic_DNA"/>
</dbReference>
<reference evidence="14 15" key="1">
    <citation type="submission" date="2018-08" db="EMBL/GenBank/DDBJ databases">
        <title>Recombination of ecologically and evolutionarily significant loci maintains genetic cohesion in the Pseudomonas syringae species complex.</title>
        <authorList>
            <person name="Dillon M."/>
            <person name="Thakur S."/>
            <person name="Almeida R.N.D."/>
            <person name="Weir B.S."/>
            <person name="Guttman D.S."/>
        </authorList>
    </citation>
    <scope>NUCLEOTIDE SEQUENCE [LARGE SCALE GENOMIC DNA]</scope>
    <source>
        <strain evidence="14 15">ICMP 7846</strain>
    </source>
</reference>
<name>A0A3M5EV03_PSEAI</name>
<keyword evidence="5" id="KW-1003">Cell membrane</keyword>
<dbReference type="GO" id="GO:0015385">
    <property type="term" value="F:sodium:proton antiporter activity"/>
    <property type="evidence" value="ECO:0007669"/>
    <property type="project" value="InterPro"/>
</dbReference>
<evidence type="ECO:0000256" key="2">
    <source>
        <dbReference type="ARBA" id="ARBA00007367"/>
    </source>
</evidence>
<dbReference type="InterPro" id="IPR006153">
    <property type="entry name" value="Cation/H_exchanger_TM"/>
</dbReference>
<comment type="caution">
    <text evidence="14">The sequence shown here is derived from an EMBL/GenBank/DDBJ whole genome shotgun (WGS) entry which is preliminary data.</text>
</comment>
<evidence type="ECO:0000256" key="10">
    <source>
        <dbReference type="ARBA" id="ARBA00023136"/>
    </source>
</evidence>
<evidence type="ECO:0000313" key="15">
    <source>
        <dbReference type="Proteomes" id="UP000270834"/>
    </source>
</evidence>
<evidence type="ECO:0000313" key="14">
    <source>
        <dbReference type="EMBL" id="RMS64873.1"/>
    </source>
</evidence>
<feature type="transmembrane region" description="Helical" evidence="12">
    <location>
        <begin position="126"/>
        <end position="150"/>
    </location>
</feature>
<dbReference type="InterPro" id="IPR018422">
    <property type="entry name" value="Cation/H_exchanger_CPA1"/>
</dbReference>
<dbReference type="GO" id="GO:0015386">
    <property type="term" value="F:potassium:proton antiporter activity"/>
    <property type="evidence" value="ECO:0007669"/>
    <property type="project" value="TreeGrafter"/>
</dbReference>
<evidence type="ECO:0000256" key="8">
    <source>
        <dbReference type="ARBA" id="ARBA00023053"/>
    </source>
</evidence>
<protein>
    <recommendedName>
        <fullName evidence="13">Cation/H+ exchanger transmembrane domain-containing protein</fullName>
    </recommendedName>
</protein>
<proteinExistence type="inferred from homology"/>
<evidence type="ECO:0000256" key="5">
    <source>
        <dbReference type="ARBA" id="ARBA00022475"/>
    </source>
</evidence>
<feature type="transmembrane region" description="Helical" evidence="12">
    <location>
        <begin position="98"/>
        <end position="120"/>
    </location>
</feature>
<dbReference type="PANTHER" id="PTHR10110">
    <property type="entry name" value="SODIUM/HYDROGEN EXCHANGER"/>
    <property type="match status" value="1"/>
</dbReference>
<evidence type="ECO:0000256" key="9">
    <source>
        <dbReference type="ARBA" id="ARBA00023065"/>
    </source>
</evidence>
<evidence type="ECO:0000256" key="12">
    <source>
        <dbReference type="SAM" id="Phobius"/>
    </source>
</evidence>
<comment type="subcellular location">
    <subcellularLocation>
        <location evidence="1">Cell membrane</location>
        <topology evidence="1">Multi-pass membrane protein</topology>
    </subcellularLocation>
</comment>
<evidence type="ECO:0000256" key="1">
    <source>
        <dbReference type="ARBA" id="ARBA00004651"/>
    </source>
</evidence>
<sequence>MVVAGLIIGNHGRHYAMSDETRRYVDKFWELIDEILNALLFALIGLELLLLPFSWLHVAAAFALGGAVLVSRLLTVGPAILVLRRFRGANRQVPAGTIRILVWGGLRGGVSVALALSLPLGPERDLILSLTYIVVLVSILLQGLSIGPLVRRIYAGQPLEKSEGAH</sequence>
<feature type="transmembrane region" description="Helical" evidence="12">
    <location>
        <begin position="35"/>
        <end position="55"/>
    </location>
</feature>
<keyword evidence="9" id="KW-0406">Ion transport</keyword>
<keyword evidence="4" id="KW-0050">Antiport</keyword>
<organism evidence="14 15">
    <name type="scientific">Pseudomonas aeruginosa</name>
    <dbReference type="NCBI Taxonomy" id="287"/>
    <lineage>
        <taxon>Bacteria</taxon>
        <taxon>Pseudomonadati</taxon>
        <taxon>Pseudomonadota</taxon>
        <taxon>Gammaproteobacteria</taxon>
        <taxon>Pseudomonadales</taxon>
        <taxon>Pseudomonadaceae</taxon>
        <taxon>Pseudomonas</taxon>
    </lineage>
</organism>
<evidence type="ECO:0000256" key="6">
    <source>
        <dbReference type="ARBA" id="ARBA00022692"/>
    </source>
</evidence>